<dbReference type="RefSeq" id="WP_268618337.1">
    <property type="nucleotide sequence ID" value="NZ_JAMDMX010000161.1"/>
</dbReference>
<reference evidence="2 3" key="1">
    <citation type="submission" date="2022-05" db="EMBL/GenBank/DDBJ databases">
        <title>Genome Sequencing of Bee-Associated Microbes.</title>
        <authorList>
            <person name="Dunlap C."/>
        </authorList>
    </citation>
    <scope>NUCLEOTIDE SEQUENCE [LARGE SCALE GENOMIC DNA]</scope>
    <source>
        <strain evidence="2 3">NRRL B-14421</strain>
    </source>
</reference>
<organism evidence="2 3">
    <name type="scientific">Paenibacillus alginolyticus</name>
    <dbReference type="NCBI Taxonomy" id="59839"/>
    <lineage>
        <taxon>Bacteria</taxon>
        <taxon>Bacillati</taxon>
        <taxon>Bacillota</taxon>
        <taxon>Bacilli</taxon>
        <taxon>Bacillales</taxon>
        <taxon>Paenibacillaceae</taxon>
        <taxon>Paenibacillus</taxon>
    </lineage>
</organism>
<comment type="caution">
    <text evidence="2">The sequence shown here is derived from an EMBL/GenBank/DDBJ whole genome shotgun (WGS) entry which is preliminary data.</text>
</comment>
<keyword evidence="3" id="KW-1185">Reference proteome</keyword>
<name>A0ABT4GNA6_9BACL</name>
<feature type="domain" description="TniQ" evidence="1">
    <location>
        <begin position="8"/>
        <end position="136"/>
    </location>
</feature>
<dbReference type="Pfam" id="PF06527">
    <property type="entry name" value="TniQ"/>
    <property type="match status" value="1"/>
</dbReference>
<dbReference type="InterPro" id="IPR009492">
    <property type="entry name" value="TniQ"/>
</dbReference>
<sequence length="172" mass="19742">MLFLKRSVMYEDESLRGFLTKFATLNKCTQPIDIQKKVEVNKGHHINNLFMIKNKLSLKMLSEKTGTKESALLKGTFNLEISNYTACEKDINYLNMKGFNSLYTKVCPICLDELNYFRKIWDVSIVTTCPIHGCLLLDRCLNCNEMESTSSQKIILKQENIQRLKSATNAEG</sequence>
<evidence type="ECO:0000313" key="3">
    <source>
        <dbReference type="Proteomes" id="UP001527099"/>
    </source>
</evidence>
<protein>
    <submittedName>
        <fullName evidence="2">TniQ family protein</fullName>
    </submittedName>
</protein>
<evidence type="ECO:0000313" key="2">
    <source>
        <dbReference type="EMBL" id="MCY9697708.1"/>
    </source>
</evidence>
<gene>
    <name evidence="2" type="ORF">M5X19_33360</name>
</gene>
<dbReference type="EMBL" id="JAMDMX010000161">
    <property type="protein sequence ID" value="MCY9697708.1"/>
    <property type="molecule type" value="Genomic_DNA"/>
</dbReference>
<dbReference type="Proteomes" id="UP001527099">
    <property type="component" value="Unassembled WGS sequence"/>
</dbReference>
<evidence type="ECO:0000259" key="1">
    <source>
        <dbReference type="Pfam" id="PF06527"/>
    </source>
</evidence>
<proteinExistence type="predicted"/>
<accession>A0ABT4GNA6</accession>